<evidence type="ECO:0008006" key="5">
    <source>
        <dbReference type="Google" id="ProtNLM"/>
    </source>
</evidence>
<organism evidence="1 3">
    <name type="scientific">Burkholderia arboris</name>
    <dbReference type="NCBI Taxonomy" id="488730"/>
    <lineage>
        <taxon>Bacteria</taxon>
        <taxon>Pseudomonadati</taxon>
        <taxon>Pseudomonadota</taxon>
        <taxon>Betaproteobacteria</taxon>
        <taxon>Burkholderiales</taxon>
        <taxon>Burkholderiaceae</taxon>
        <taxon>Burkholderia</taxon>
        <taxon>Burkholderia cepacia complex</taxon>
    </lineage>
</organism>
<dbReference type="EMBL" id="CP109823">
    <property type="protein sequence ID" value="XAE52944.1"/>
    <property type="molecule type" value="Genomic_DNA"/>
</dbReference>
<protein>
    <recommendedName>
        <fullName evidence="5">MORN repeat variant</fullName>
    </recommendedName>
</protein>
<keyword evidence="4" id="KW-1185">Reference proteome</keyword>
<proteinExistence type="predicted"/>
<evidence type="ECO:0000313" key="3">
    <source>
        <dbReference type="Proteomes" id="UP000494172"/>
    </source>
</evidence>
<dbReference type="InterPro" id="IPR011652">
    <property type="entry name" value="MORN_2"/>
</dbReference>
<evidence type="ECO:0000313" key="1">
    <source>
        <dbReference type="EMBL" id="VWC04400.1"/>
    </source>
</evidence>
<dbReference type="EMBL" id="CABVPX010000023">
    <property type="protein sequence ID" value="VWC04400.1"/>
    <property type="molecule type" value="Genomic_DNA"/>
</dbReference>
<dbReference type="Pfam" id="PF07661">
    <property type="entry name" value="MORN_2"/>
    <property type="match status" value="2"/>
</dbReference>
<reference evidence="2 4" key="2">
    <citation type="submission" date="2022-10" db="EMBL/GenBank/DDBJ databases">
        <title>Genomic of Burkholderia cepacia PN-1.</title>
        <authorList>
            <person name="Yang Y."/>
            <person name="Guan H."/>
            <person name="Huang J."/>
        </authorList>
    </citation>
    <scope>NUCLEOTIDE SEQUENCE [LARGE SCALE GENOMIC DNA]</scope>
    <source>
        <strain evidence="2 4">PN-1</strain>
    </source>
</reference>
<dbReference type="Proteomes" id="UP001448498">
    <property type="component" value="Chromosome 2"/>
</dbReference>
<dbReference type="Gene3D" id="2.20.110.10">
    <property type="entry name" value="Histone H3 K4-specific methyltransferase SET7/9 N-terminal domain"/>
    <property type="match status" value="1"/>
</dbReference>
<accession>A0A9Q9SM71</accession>
<dbReference type="SUPFAM" id="SSF82185">
    <property type="entry name" value="Histone H3 K4-specific methyltransferase SET7/9 N-terminal domain"/>
    <property type="match status" value="1"/>
</dbReference>
<evidence type="ECO:0000313" key="2">
    <source>
        <dbReference type="EMBL" id="XAE52944.1"/>
    </source>
</evidence>
<dbReference type="RefSeq" id="WP_081052145.1">
    <property type="nucleotide sequence ID" value="NZ_CABVPX010000023.1"/>
</dbReference>
<dbReference type="AlphaFoldDB" id="A0A9Q9SM71"/>
<name>A0A9Q9SM71_9BURK</name>
<sequence>MVELNIAEILYPSGALRYRYSRYLAADGRRWIRHGLFVEYREDGTLASEGTYEHGVEHGVWKDFHPNGQLAALGDYDHGTEAENWTYWDTEGQREIK</sequence>
<dbReference type="Proteomes" id="UP000494172">
    <property type="component" value="Unassembled WGS sequence"/>
</dbReference>
<reference evidence="1 3" key="1">
    <citation type="submission" date="2019-09" db="EMBL/GenBank/DDBJ databases">
        <authorList>
            <person name="Depoorter E."/>
        </authorList>
    </citation>
    <scope>NUCLEOTIDE SEQUENCE [LARGE SCALE GENOMIC DNA]</scope>
    <source>
        <strain evidence="1">LMG 24066</strain>
    </source>
</reference>
<evidence type="ECO:0000313" key="4">
    <source>
        <dbReference type="Proteomes" id="UP001448498"/>
    </source>
</evidence>
<gene>
    <name evidence="1" type="ORF">BAR24066_04993</name>
    <name evidence="2" type="ORF">OHZ10_35950</name>
</gene>